<evidence type="ECO:0000259" key="3">
    <source>
        <dbReference type="PROSITE" id="PS50017"/>
    </source>
</evidence>
<evidence type="ECO:0000256" key="1">
    <source>
        <dbReference type="ARBA" id="ARBA00022737"/>
    </source>
</evidence>
<dbReference type="InterPro" id="IPR011029">
    <property type="entry name" value="DEATH-like_dom_sf"/>
</dbReference>
<dbReference type="GO" id="GO:0007165">
    <property type="term" value="P:signal transduction"/>
    <property type="evidence" value="ECO:0007669"/>
    <property type="project" value="InterPro"/>
</dbReference>
<name>A0A3Q4I9T5_NEOBR</name>
<proteinExistence type="predicted"/>
<dbReference type="Proteomes" id="UP000261580">
    <property type="component" value="Unassembled WGS sequence"/>
</dbReference>
<keyword evidence="1" id="KW-0677">Repeat</keyword>
<dbReference type="Bgee" id="ENSNBRG00000024284">
    <property type="expression patterns" value="Expressed in brain and 5 other cell types or tissues"/>
</dbReference>
<dbReference type="InterPro" id="IPR051165">
    <property type="entry name" value="Multifunctional_ANK_Repeat"/>
</dbReference>
<dbReference type="STRING" id="32507.ENSNBRP00000031981"/>
<feature type="domain" description="Death" evidence="3">
    <location>
        <begin position="25"/>
        <end position="91"/>
    </location>
</feature>
<dbReference type="SUPFAM" id="SSF47986">
    <property type="entry name" value="DEATH domain"/>
    <property type="match status" value="1"/>
</dbReference>
<dbReference type="PROSITE" id="PS50017">
    <property type="entry name" value="DEATH_DOMAIN"/>
    <property type="match status" value="1"/>
</dbReference>
<dbReference type="SMART" id="SM00005">
    <property type="entry name" value="DEATH"/>
    <property type="match status" value="1"/>
</dbReference>
<protein>
    <recommendedName>
        <fullName evidence="3">Death domain-containing protein</fullName>
    </recommendedName>
</protein>
<organism evidence="4 5">
    <name type="scientific">Neolamprologus brichardi</name>
    <name type="common">Fairy cichlid</name>
    <name type="synonym">Lamprologus brichardi</name>
    <dbReference type="NCBI Taxonomy" id="32507"/>
    <lineage>
        <taxon>Eukaryota</taxon>
        <taxon>Metazoa</taxon>
        <taxon>Chordata</taxon>
        <taxon>Craniata</taxon>
        <taxon>Vertebrata</taxon>
        <taxon>Euteleostomi</taxon>
        <taxon>Actinopterygii</taxon>
        <taxon>Neopterygii</taxon>
        <taxon>Teleostei</taxon>
        <taxon>Neoteleostei</taxon>
        <taxon>Acanthomorphata</taxon>
        <taxon>Ovalentaria</taxon>
        <taxon>Cichlomorphae</taxon>
        <taxon>Cichliformes</taxon>
        <taxon>Cichlidae</taxon>
        <taxon>African cichlids</taxon>
        <taxon>Pseudocrenilabrinae</taxon>
        <taxon>Lamprologini</taxon>
        <taxon>Neolamprologus</taxon>
    </lineage>
</organism>
<evidence type="ECO:0000256" key="2">
    <source>
        <dbReference type="ARBA" id="ARBA00023043"/>
    </source>
</evidence>
<keyword evidence="2" id="KW-0040">ANK repeat</keyword>
<dbReference type="Pfam" id="PF00531">
    <property type="entry name" value="Death"/>
    <property type="match status" value="1"/>
</dbReference>
<accession>A0A3Q4I9T5</accession>
<sequence>CSPQDTPDVSSNIHDCYCVIFSPTELAQELDFSEERINEIRTGNPNSLQDQSHALLKVWTEREGNLATATLIKRLTKINRMDIVHLIESRTSEEETSHTYAEIEWTIAQDHSEGAQANQIL</sequence>
<dbReference type="InterPro" id="IPR000488">
    <property type="entry name" value="Death_dom"/>
</dbReference>
<dbReference type="AlphaFoldDB" id="A0A3Q4I9T5"/>
<dbReference type="PANTHER" id="PTHR24123">
    <property type="entry name" value="ANKYRIN REPEAT-CONTAINING"/>
    <property type="match status" value="1"/>
</dbReference>
<dbReference type="OMA" id="RINMIRI"/>
<dbReference type="GeneTree" id="ENSGT00940000155279"/>
<dbReference type="Ensembl" id="ENSNBRT00000032789.1">
    <property type="protein sequence ID" value="ENSNBRP00000031981.1"/>
    <property type="gene ID" value="ENSNBRG00000024284.1"/>
</dbReference>
<keyword evidence="5" id="KW-1185">Reference proteome</keyword>
<evidence type="ECO:0000313" key="4">
    <source>
        <dbReference type="Ensembl" id="ENSNBRP00000031981.1"/>
    </source>
</evidence>
<dbReference type="PANTHER" id="PTHR24123:SF49">
    <property type="entry name" value="ANKYRIN-2-LIKE ISOFORM X1"/>
    <property type="match status" value="1"/>
</dbReference>
<reference evidence="4" key="1">
    <citation type="submission" date="2025-08" db="UniProtKB">
        <authorList>
            <consortium name="Ensembl"/>
        </authorList>
    </citation>
    <scope>IDENTIFICATION</scope>
</reference>
<dbReference type="Gene3D" id="1.10.533.10">
    <property type="entry name" value="Death Domain, Fas"/>
    <property type="match status" value="1"/>
</dbReference>
<reference evidence="4" key="2">
    <citation type="submission" date="2025-09" db="UniProtKB">
        <authorList>
            <consortium name="Ensembl"/>
        </authorList>
    </citation>
    <scope>IDENTIFICATION</scope>
</reference>
<evidence type="ECO:0000313" key="5">
    <source>
        <dbReference type="Proteomes" id="UP000261580"/>
    </source>
</evidence>